<organism evidence="1 2">
    <name type="scientific">Triticum urartu</name>
    <name type="common">Red wild einkorn</name>
    <name type="synonym">Crithodium urartu</name>
    <dbReference type="NCBI Taxonomy" id="4572"/>
    <lineage>
        <taxon>Eukaryota</taxon>
        <taxon>Viridiplantae</taxon>
        <taxon>Streptophyta</taxon>
        <taxon>Embryophyta</taxon>
        <taxon>Tracheophyta</taxon>
        <taxon>Spermatophyta</taxon>
        <taxon>Magnoliopsida</taxon>
        <taxon>Liliopsida</taxon>
        <taxon>Poales</taxon>
        <taxon>Poaceae</taxon>
        <taxon>BOP clade</taxon>
        <taxon>Pooideae</taxon>
        <taxon>Triticodae</taxon>
        <taxon>Triticeae</taxon>
        <taxon>Triticinae</taxon>
        <taxon>Triticum</taxon>
    </lineage>
</organism>
<dbReference type="AlphaFoldDB" id="A0A8R7UMZ7"/>
<accession>A0A8R7UMZ7</accession>
<evidence type="ECO:0000313" key="1">
    <source>
        <dbReference type="EnsemblPlants" id="TuG1812G0600000474.01.T01"/>
    </source>
</evidence>
<protein>
    <submittedName>
        <fullName evidence="1">Uncharacterized protein</fullName>
    </submittedName>
</protein>
<sequence>MVHTRRSIKCVPLEMRQLISFSAVAPSASSTVTAALRGRKSVPVYRGWLAARPRDRRSNSWGGVLTEVAFGNQTPLRVWRMWPFKHPTVSPASPAGCAEPAGGRCAVSGLRARYRTGLPVQLSLIRKGDVLQGD</sequence>
<keyword evidence="2" id="KW-1185">Reference proteome</keyword>
<evidence type="ECO:0000313" key="2">
    <source>
        <dbReference type="Proteomes" id="UP000015106"/>
    </source>
</evidence>
<proteinExistence type="predicted"/>
<reference evidence="2" key="1">
    <citation type="journal article" date="2013" name="Nature">
        <title>Draft genome of the wheat A-genome progenitor Triticum urartu.</title>
        <authorList>
            <person name="Ling H.Q."/>
            <person name="Zhao S."/>
            <person name="Liu D."/>
            <person name="Wang J."/>
            <person name="Sun H."/>
            <person name="Zhang C."/>
            <person name="Fan H."/>
            <person name="Li D."/>
            <person name="Dong L."/>
            <person name="Tao Y."/>
            <person name="Gao C."/>
            <person name="Wu H."/>
            <person name="Li Y."/>
            <person name="Cui Y."/>
            <person name="Guo X."/>
            <person name="Zheng S."/>
            <person name="Wang B."/>
            <person name="Yu K."/>
            <person name="Liang Q."/>
            <person name="Yang W."/>
            <person name="Lou X."/>
            <person name="Chen J."/>
            <person name="Feng M."/>
            <person name="Jian J."/>
            <person name="Zhang X."/>
            <person name="Luo G."/>
            <person name="Jiang Y."/>
            <person name="Liu J."/>
            <person name="Wang Z."/>
            <person name="Sha Y."/>
            <person name="Zhang B."/>
            <person name="Wu H."/>
            <person name="Tang D."/>
            <person name="Shen Q."/>
            <person name="Xue P."/>
            <person name="Zou S."/>
            <person name="Wang X."/>
            <person name="Liu X."/>
            <person name="Wang F."/>
            <person name="Yang Y."/>
            <person name="An X."/>
            <person name="Dong Z."/>
            <person name="Zhang K."/>
            <person name="Zhang X."/>
            <person name="Luo M.C."/>
            <person name="Dvorak J."/>
            <person name="Tong Y."/>
            <person name="Wang J."/>
            <person name="Yang H."/>
            <person name="Li Z."/>
            <person name="Wang D."/>
            <person name="Zhang A."/>
            <person name="Wang J."/>
        </authorList>
    </citation>
    <scope>NUCLEOTIDE SEQUENCE</scope>
    <source>
        <strain evidence="2">cv. G1812</strain>
    </source>
</reference>
<reference evidence="1" key="3">
    <citation type="submission" date="2022-06" db="UniProtKB">
        <authorList>
            <consortium name="EnsemblPlants"/>
        </authorList>
    </citation>
    <scope>IDENTIFICATION</scope>
</reference>
<dbReference type="Gramene" id="TuG1812G0600000474.01.T01">
    <property type="protein sequence ID" value="TuG1812G0600000474.01.T01"/>
    <property type="gene ID" value="TuG1812G0600000474.01"/>
</dbReference>
<name>A0A8R7UMZ7_TRIUA</name>
<dbReference type="EnsemblPlants" id="TuG1812G0600000474.01.T01">
    <property type="protein sequence ID" value="TuG1812G0600000474.01.T01"/>
    <property type="gene ID" value="TuG1812G0600000474.01"/>
</dbReference>
<dbReference type="Proteomes" id="UP000015106">
    <property type="component" value="Chromosome 6"/>
</dbReference>
<reference evidence="1" key="2">
    <citation type="submission" date="2018-03" db="EMBL/GenBank/DDBJ databases">
        <title>The Triticum urartu genome reveals the dynamic nature of wheat genome evolution.</title>
        <authorList>
            <person name="Ling H."/>
            <person name="Ma B."/>
            <person name="Shi X."/>
            <person name="Liu H."/>
            <person name="Dong L."/>
            <person name="Sun H."/>
            <person name="Cao Y."/>
            <person name="Gao Q."/>
            <person name="Zheng S."/>
            <person name="Li Y."/>
            <person name="Yu Y."/>
            <person name="Du H."/>
            <person name="Qi M."/>
            <person name="Li Y."/>
            <person name="Yu H."/>
            <person name="Cui Y."/>
            <person name="Wang N."/>
            <person name="Chen C."/>
            <person name="Wu H."/>
            <person name="Zhao Y."/>
            <person name="Zhang J."/>
            <person name="Li Y."/>
            <person name="Zhou W."/>
            <person name="Zhang B."/>
            <person name="Hu W."/>
            <person name="Eijk M."/>
            <person name="Tang J."/>
            <person name="Witsenboer H."/>
            <person name="Zhao S."/>
            <person name="Li Z."/>
            <person name="Zhang A."/>
            <person name="Wang D."/>
            <person name="Liang C."/>
        </authorList>
    </citation>
    <scope>NUCLEOTIDE SEQUENCE [LARGE SCALE GENOMIC DNA]</scope>
    <source>
        <strain evidence="1">cv. G1812</strain>
    </source>
</reference>